<protein>
    <submittedName>
        <fullName evidence="5">Methyl-accepting chemotaxis sensory transducer</fullName>
    </submittedName>
</protein>
<dbReference type="RefSeq" id="WP_025332832.1">
    <property type="nucleotide sequence ID" value="NZ_CP004078.1"/>
</dbReference>
<dbReference type="InterPro" id="IPR029151">
    <property type="entry name" value="Sensor-like_sf"/>
</dbReference>
<dbReference type="OrthoDB" id="9816519at2"/>
<feature type="domain" description="Methyl-accepting transducer" evidence="4">
    <location>
        <begin position="91"/>
        <end position="328"/>
    </location>
</feature>
<dbReference type="PANTHER" id="PTHR32089:SF112">
    <property type="entry name" value="LYSOZYME-LIKE PROTEIN-RELATED"/>
    <property type="match status" value="1"/>
</dbReference>
<dbReference type="SUPFAM" id="SSF58104">
    <property type="entry name" value="Methyl-accepting chemotaxis protein (MCP) signaling domain"/>
    <property type="match status" value="1"/>
</dbReference>
<organism evidence="5 6">
    <name type="scientific">Paenibacillus sabinae T27</name>
    <dbReference type="NCBI Taxonomy" id="1268072"/>
    <lineage>
        <taxon>Bacteria</taxon>
        <taxon>Bacillati</taxon>
        <taxon>Bacillota</taxon>
        <taxon>Bacilli</taxon>
        <taxon>Bacillales</taxon>
        <taxon>Paenibacillaceae</taxon>
        <taxon>Paenibacillus</taxon>
    </lineage>
</organism>
<dbReference type="HOGENOM" id="CLU_000445_107_18_9"/>
<dbReference type="STRING" id="1268072.PSAB_01475"/>
<dbReference type="PATRIC" id="fig|1268072.3.peg.312"/>
<dbReference type="Proteomes" id="UP000019772">
    <property type="component" value="Chromosome"/>
</dbReference>
<keyword evidence="3" id="KW-1133">Transmembrane helix</keyword>
<evidence type="ECO:0000313" key="5">
    <source>
        <dbReference type="EMBL" id="AHV95233.1"/>
    </source>
</evidence>
<dbReference type="CDD" id="cd18773">
    <property type="entry name" value="PDC1_HK_sensor"/>
    <property type="match status" value="1"/>
</dbReference>
<sequence length="505" mass="55171">MQHNRQVLAFHVALSLLALLYVLWVQMFWVHKLVLALVVLLFVPLSITVYRSRIREQELLRQANEQVHRLGNEMVVTSDRMHGALAEISRHTGDLQQTADYSHQSELALKGRSYEARANMESASATMDGVAEAAERIQGLTDKLGISMQEANQEVAEMLDSLKSTDAVMEELKGQSSKMYEEFASLSKLITMVEGINEVIVGVVEETSLLALNASIEAARAGEQGRGFAVVADRIRKLAEQSRTSVDRSSALLLDLNKGVEQVLDSVDKERASVERGVGEVGAVKARLAEIAATVKTVDTAVSDTVKAASRQDELIGGALPELRSAVALLNETIASVDLMLEQVNRQRTQIGELNEVSASLLAESQALRQSVSQIAGMEEIEESRYAEKLEVMQSLLTHIAAKEELYKPDPDAHRQVLASCLAETPDLQAIWSNRTDGTFIFSEPAAGLLNAKRRDWWSGAMSDGAFVSKPYVSAITKRSCVTLSRAVTNDRGETVGVIGIDLAV</sequence>
<dbReference type="Gene3D" id="3.30.450.20">
    <property type="entry name" value="PAS domain"/>
    <property type="match status" value="1"/>
</dbReference>
<dbReference type="Gene3D" id="1.10.287.950">
    <property type="entry name" value="Methyl-accepting chemotaxis protein"/>
    <property type="match status" value="1"/>
</dbReference>
<gene>
    <name evidence="5" type="ORF">PSAB_01475</name>
</gene>
<dbReference type="GO" id="GO:0007165">
    <property type="term" value="P:signal transduction"/>
    <property type="evidence" value="ECO:0007669"/>
    <property type="project" value="UniProtKB-KW"/>
</dbReference>
<proteinExistence type="predicted"/>
<feature type="transmembrane region" description="Helical" evidence="3">
    <location>
        <begin position="7"/>
        <end position="27"/>
    </location>
</feature>
<accession>X4ZS08</accession>
<dbReference type="Pfam" id="PF00015">
    <property type="entry name" value="MCPsignal"/>
    <property type="match status" value="1"/>
</dbReference>
<dbReference type="SUPFAM" id="SSF103190">
    <property type="entry name" value="Sensory domain-like"/>
    <property type="match status" value="1"/>
</dbReference>
<dbReference type="SMART" id="SM00283">
    <property type="entry name" value="MA"/>
    <property type="match status" value="1"/>
</dbReference>
<evidence type="ECO:0000256" key="2">
    <source>
        <dbReference type="PROSITE-ProRule" id="PRU00284"/>
    </source>
</evidence>
<dbReference type="PANTHER" id="PTHR32089">
    <property type="entry name" value="METHYL-ACCEPTING CHEMOTAXIS PROTEIN MCPB"/>
    <property type="match status" value="1"/>
</dbReference>
<evidence type="ECO:0000259" key="4">
    <source>
        <dbReference type="PROSITE" id="PS50111"/>
    </source>
</evidence>
<keyword evidence="3" id="KW-0812">Transmembrane</keyword>
<dbReference type="GO" id="GO:0016020">
    <property type="term" value="C:membrane"/>
    <property type="evidence" value="ECO:0007669"/>
    <property type="project" value="InterPro"/>
</dbReference>
<dbReference type="EMBL" id="CP004078">
    <property type="protein sequence ID" value="AHV95233.1"/>
    <property type="molecule type" value="Genomic_DNA"/>
</dbReference>
<feature type="transmembrane region" description="Helical" evidence="3">
    <location>
        <begin position="33"/>
        <end position="51"/>
    </location>
</feature>
<keyword evidence="6" id="KW-1185">Reference proteome</keyword>
<reference evidence="5 6" key="1">
    <citation type="journal article" date="2014" name="PLoS Genet.">
        <title>Comparative Genomic Analysis of N2-Fixing and Non-N2-Fixing Paenibacillus spp.: Organization, Evolution and Expression of the Nitrogen Fixation Genes.</title>
        <authorList>
            <person name="Xie J.B."/>
            <person name="Du Z."/>
            <person name="Bai L."/>
            <person name="Tian C."/>
            <person name="Zhang Y."/>
            <person name="Xie J.Y."/>
            <person name="Wang T."/>
            <person name="Liu X."/>
            <person name="Chen X."/>
            <person name="Cheng Q."/>
            <person name="Chen S."/>
            <person name="Li J."/>
        </authorList>
    </citation>
    <scope>NUCLEOTIDE SEQUENCE [LARGE SCALE GENOMIC DNA]</scope>
    <source>
        <strain evidence="5 6">T27</strain>
    </source>
</reference>
<name>X4ZS08_9BACL</name>
<keyword evidence="3" id="KW-0472">Membrane</keyword>
<evidence type="ECO:0000256" key="1">
    <source>
        <dbReference type="ARBA" id="ARBA00023224"/>
    </source>
</evidence>
<keyword evidence="1 2" id="KW-0807">Transducer</keyword>
<dbReference type="eggNOG" id="COG0840">
    <property type="taxonomic scope" value="Bacteria"/>
</dbReference>
<evidence type="ECO:0000313" key="6">
    <source>
        <dbReference type="Proteomes" id="UP000019772"/>
    </source>
</evidence>
<evidence type="ECO:0000256" key="3">
    <source>
        <dbReference type="SAM" id="Phobius"/>
    </source>
</evidence>
<dbReference type="InterPro" id="IPR004089">
    <property type="entry name" value="MCPsignal_dom"/>
</dbReference>
<dbReference type="PROSITE" id="PS50111">
    <property type="entry name" value="CHEMOTAXIS_TRANSDUC_2"/>
    <property type="match status" value="1"/>
</dbReference>
<dbReference type="KEGG" id="psab:PSAB_01475"/>
<dbReference type="AlphaFoldDB" id="X4ZS08"/>
<dbReference type="Pfam" id="PF22673">
    <property type="entry name" value="MCP-like_PDC_1"/>
    <property type="match status" value="1"/>
</dbReference>